<dbReference type="OrthoDB" id="6300656at2759"/>
<proteinExistence type="predicted"/>
<dbReference type="Proteomes" id="UP000822476">
    <property type="component" value="Unassembled WGS sequence"/>
</dbReference>
<reference evidence="2" key="1">
    <citation type="submission" date="2019-07" db="EMBL/GenBank/DDBJ databases">
        <title>Annotation for the trematode Paragonimus miyazaki's.</title>
        <authorList>
            <person name="Choi Y.-J."/>
        </authorList>
    </citation>
    <scope>NUCLEOTIDE SEQUENCE</scope>
    <source>
        <strain evidence="2">Japan</strain>
    </source>
</reference>
<gene>
    <name evidence="2" type="ORF">EG68_09733</name>
</gene>
<dbReference type="EMBL" id="JTDE01006380">
    <property type="protein sequence ID" value="KAF7244056.1"/>
    <property type="molecule type" value="Genomic_DNA"/>
</dbReference>
<evidence type="ECO:0000256" key="1">
    <source>
        <dbReference type="SAM" id="MobiDB-lite"/>
    </source>
</evidence>
<feature type="region of interest" description="Disordered" evidence="1">
    <location>
        <begin position="1"/>
        <end position="34"/>
    </location>
</feature>
<sequence>MVMCRNTSTPGTFGLLHRNSGADPDRSADSVAFSHGPKKERINITWSEYPVDIVAENITCDERHDDEDFM</sequence>
<evidence type="ECO:0000313" key="3">
    <source>
        <dbReference type="Proteomes" id="UP000822476"/>
    </source>
</evidence>
<evidence type="ECO:0000313" key="2">
    <source>
        <dbReference type="EMBL" id="KAF7244056.1"/>
    </source>
</evidence>
<keyword evidence="3" id="KW-1185">Reference proteome</keyword>
<accession>A0A8S9YG53</accession>
<dbReference type="AlphaFoldDB" id="A0A8S9YG53"/>
<organism evidence="2 3">
    <name type="scientific">Paragonimus skrjabini miyazakii</name>
    <dbReference type="NCBI Taxonomy" id="59628"/>
    <lineage>
        <taxon>Eukaryota</taxon>
        <taxon>Metazoa</taxon>
        <taxon>Spiralia</taxon>
        <taxon>Lophotrochozoa</taxon>
        <taxon>Platyhelminthes</taxon>
        <taxon>Trematoda</taxon>
        <taxon>Digenea</taxon>
        <taxon>Plagiorchiida</taxon>
        <taxon>Troglotremata</taxon>
        <taxon>Troglotrematidae</taxon>
        <taxon>Paragonimus</taxon>
    </lineage>
</organism>
<comment type="caution">
    <text evidence="2">The sequence shown here is derived from an EMBL/GenBank/DDBJ whole genome shotgun (WGS) entry which is preliminary data.</text>
</comment>
<name>A0A8S9YG53_9TREM</name>
<feature type="compositionally biased region" description="Polar residues" evidence="1">
    <location>
        <begin position="1"/>
        <end position="11"/>
    </location>
</feature>
<protein>
    <submittedName>
        <fullName evidence="2">Uncharacterized protein</fullName>
    </submittedName>
</protein>